<dbReference type="Proteomes" id="UP001202328">
    <property type="component" value="Unassembled WGS sequence"/>
</dbReference>
<dbReference type="SUPFAM" id="SSF53254">
    <property type="entry name" value="Phosphoglycerate mutase-like"/>
    <property type="match status" value="1"/>
</dbReference>
<dbReference type="Gene3D" id="3.40.50.1240">
    <property type="entry name" value="Phosphoglycerate mutase-like"/>
    <property type="match status" value="1"/>
</dbReference>
<dbReference type="GO" id="GO:0003873">
    <property type="term" value="F:6-phosphofructo-2-kinase activity"/>
    <property type="evidence" value="ECO:0007669"/>
    <property type="project" value="TreeGrafter"/>
</dbReference>
<evidence type="ECO:0000313" key="1">
    <source>
        <dbReference type="EMBL" id="KAI3928530.1"/>
    </source>
</evidence>
<accession>A0AAD4T1D6</accession>
<organism evidence="1 2">
    <name type="scientific">Papaver atlanticum</name>
    <dbReference type="NCBI Taxonomy" id="357466"/>
    <lineage>
        <taxon>Eukaryota</taxon>
        <taxon>Viridiplantae</taxon>
        <taxon>Streptophyta</taxon>
        <taxon>Embryophyta</taxon>
        <taxon>Tracheophyta</taxon>
        <taxon>Spermatophyta</taxon>
        <taxon>Magnoliopsida</taxon>
        <taxon>Ranunculales</taxon>
        <taxon>Papaveraceae</taxon>
        <taxon>Papaveroideae</taxon>
        <taxon>Papaver</taxon>
    </lineage>
</organism>
<dbReference type="GO" id="GO:0005829">
    <property type="term" value="C:cytosol"/>
    <property type="evidence" value="ECO:0007669"/>
    <property type="project" value="TreeGrafter"/>
</dbReference>
<name>A0AAD4T1D6_9MAGN</name>
<gene>
    <name evidence="1" type="ORF">MKW98_024131</name>
</gene>
<dbReference type="AlphaFoldDB" id="A0AAD4T1D6"/>
<evidence type="ECO:0000313" key="2">
    <source>
        <dbReference type="Proteomes" id="UP001202328"/>
    </source>
</evidence>
<keyword evidence="2" id="KW-1185">Reference proteome</keyword>
<protein>
    <submittedName>
        <fullName evidence="1">Uncharacterized protein</fullName>
    </submittedName>
</protein>
<dbReference type="InterPro" id="IPR003094">
    <property type="entry name" value="6Pfruct_kin"/>
</dbReference>
<reference evidence="1" key="1">
    <citation type="submission" date="2022-04" db="EMBL/GenBank/DDBJ databases">
        <title>A functionally conserved STORR gene fusion in Papaver species that diverged 16.8 million years ago.</title>
        <authorList>
            <person name="Catania T."/>
        </authorList>
    </citation>
    <scope>NUCLEOTIDE SEQUENCE</scope>
    <source>
        <strain evidence="1">S-188037</strain>
    </source>
</reference>
<dbReference type="EMBL" id="JAJJMB010007708">
    <property type="protein sequence ID" value="KAI3928530.1"/>
    <property type="molecule type" value="Genomic_DNA"/>
</dbReference>
<dbReference type="GO" id="GO:0006003">
    <property type="term" value="P:fructose 2,6-bisphosphate metabolic process"/>
    <property type="evidence" value="ECO:0007669"/>
    <property type="project" value="InterPro"/>
</dbReference>
<sequence length="207" mass="23471">MRQSKPFKICANHLVSNQLSGSILPVLNPLQIQWCALDEINAGVCDGMTNKEIKKNMPEEYESRKKDKLRLEPAIIEIEHAIAYDNRDTNGGHWGSRETIQTHGLNLLPHIFKSVTYNGNNDNDNTTGRYEITLLSIISVMQIWGSLRSLLQVKMEVEKFAPDLSWYIDVILQLIDKAGDFASDDIWLIILCKVSSNMFPDKGLLIV</sequence>
<dbReference type="PANTHER" id="PTHR10606:SF44">
    <property type="entry name" value="6-PHOSPHOFRUCTO 2-KINASE_FRUCTOSE 2,6-BISPHOSPHATASE LONG FORM"/>
    <property type="match status" value="1"/>
</dbReference>
<dbReference type="PANTHER" id="PTHR10606">
    <property type="entry name" value="6-PHOSPHOFRUCTO-2-KINASE/FRUCTOSE-2,6-BISPHOSPHATASE"/>
    <property type="match status" value="1"/>
</dbReference>
<dbReference type="GO" id="GO:0004331">
    <property type="term" value="F:fructose-2,6-bisphosphate 2-phosphatase activity"/>
    <property type="evidence" value="ECO:0007669"/>
    <property type="project" value="TreeGrafter"/>
</dbReference>
<dbReference type="GO" id="GO:0005524">
    <property type="term" value="F:ATP binding"/>
    <property type="evidence" value="ECO:0007669"/>
    <property type="project" value="InterPro"/>
</dbReference>
<dbReference type="InterPro" id="IPR029033">
    <property type="entry name" value="His_PPase_superfam"/>
</dbReference>
<proteinExistence type="predicted"/>
<comment type="caution">
    <text evidence="1">The sequence shown here is derived from an EMBL/GenBank/DDBJ whole genome shotgun (WGS) entry which is preliminary data.</text>
</comment>